<protein>
    <submittedName>
        <fullName evidence="2">Uncharacterized protein</fullName>
    </submittedName>
</protein>
<dbReference type="Proteomes" id="UP000292110">
    <property type="component" value="Unassembled WGS sequence"/>
</dbReference>
<keyword evidence="3" id="KW-1185">Reference proteome</keyword>
<name>A0A4Q6XLF3_9GAMM</name>
<keyword evidence="1" id="KW-0812">Transmembrane</keyword>
<gene>
    <name evidence="2" type="ORF">EXE30_03920</name>
</gene>
<dbReference type="RefSeq" id="WP_130161277.1">
    <property type="nucleotide sequence ID" value="NZ_SGIM01000002.1"/>
</dbReference>
<keyword evidence="1" id="KW-1133">Transmembrane helix</keyword>
<evidence type="ECO:0000256" key="1">
    <source>
        <dbReference type="SAM" id="Phobius"/>
    </source>
</evidence>
<feature type="transmembrane region" description="Helical" evidence="1">
    <location>
        <begin position="121"/>
        <end position="140"/>
    </location>
</feature>
<organism evidence="2 3">
    <name type="scientific">Acinetobacter halotolerans</name>
    <dbReference type="NCBI Taxonomy" id="1752076"/>
    <lineage>
        <taxon>Bacteria</taxon>
        <taxon>Pseudomonadati</taxon>
        <taxon>Pseudomonadota</taxon>
        <taxon>Gammaproteobacteria</taxon>
        <taxon>Moraxellales</taxon>
        <taxon>Moraxellaceae</taxon>
        <taxon>Acinetobacter</taxon>
    </lineage>
</organism>
<keyword evidence="1" id="KW-0472">Membrane</keyword>
<accession>A0A4Q6XLF3</accession>
<evidence type="ECO:0000313" key="2">
    <source>
        <dbReference type="EMBL" id="RZF55958.1"/>
    </source>
</evidence>
<feature type="transmembrane region" description="Helical" evidence="1">
    <location>
        <begin position="50"/>
        <end position="74"/>
    </location>
</feature>
<proteinExistence type="predicted"/>
<dbReference type="EMBL" id="SGIM01000002">
    <property type="protein sequence ID" value="RZF55958.1"/>
    <property type="molecule type" value="Genomic_DNA"/>
</dbReference>
<reference evidence="2 3" key="1">
    <citation type="submission" date="2019-02" db="EMBL/GenBank/DDBJ databases">
        <title>The draft genome of Acinetobacter halotolerans strain JCM 31009.</title>
        <authorList>
            <person name="Qin J."/>
            <person name="Feng Y."/>
            <person name="Nemec A."/>
            <person name="Zong Z."/>
        </authorList>
    </citation>
    <scope>NUCLEOTIDE SEQUENCE [LARGE SCALE GENOMIC DNA]</scope>
    <source>
        <strain evidence="2 3">JCM 31009</strain>
    </source>
</reference>
<comment type="caution">
    <text evidence="2">The sequence shown here is derived from an EMBL/GenBank/DDBJ whole genome shotgun (WGS) entry which is preliminary data.</text>
</comment>
<dbReference type="AlphaFoldDB" id="A0A4Q6XLF3"/>
<evidence type="ECO:0000313" key="3">
    <source>
        <dbReference type="Proteomes" id="UP000292110"/>
    </source>
</evidence>
<sequence>MKFNFSLDTAIIISLITIFLFVSGQAYLGGLLRPFFVDPVVLNFSVQDKIYWGFLKALGPLITFFLFGITLYVLRYIYVSLDLDQTIVNFLRRKINFRFKHEVKPHNSSQIDSLEKSYTTFTIYVALIISFSVGTFFSIIDTQEKGKKNGTDILANIKEQPLVKITGAETNLKQYGILCGSALCAVIDEQKNVSLVEPKNVVYLSSNFAEKPENNS</sequence>